<dbReference type="GeneID" id="62207537"/>
<keyword evidence="3" id="KW-1185">Reference proteome</keyword>
<comment type="caution">
    <text evidence="2">The sequence shown here is derived from an EMBL/GenBank/DDBJ whole genome shotgun (WGS) entry which is preliminary data.</text>
</comment>
<reference evidence="2" key="1">
    <citation type="submission" date="2020-01" db="EMBL/GenBank/DDBJ databases">
        <authorList>
            <person name="Feng Z.H.Z."/>
        </authorList>
    </citation>
    <scope>NUCLEOTIDE SEQUENCE</scope>
    <source>
        <strain evidence="2">CBS107.38</strain>
    </source>
</reference>
<gene>
    <name evidence="2" type="ORF">GT037_009312</name>
</gene>
<reference evidence="2" key="2">
    <citation type="submission" date="2020-08" db="EMBL/GenBank/DDBJ databases">
        <title>Draft Genome Sequence of Cumin Blight Pathogen Alternaria burnsii.</title>
        <authorList>
            <person name="Feng Z."/>
        </authorList>
    </citation>
    <scope>NUCLEOTIDE SEQUENCE</scope>
    <source>
        <strain evidence="2">CBS107.38</strain>
    </source>
</reference>
<accession>A0A8H7ECC7</accession>
<dbReference type="PANTHER" id="PTHR24148:SF64">
    <property type="entry name" value="HETEROKARYON INCOMPATIBILITY DOMAIN-CONTAINING PROTEIN"/>
    <property type="match status" value="1"/>
</dbReference>
<name>A0A8H7ECC7_9PLEO</name>
<proteinExistence type="predicted"/>
<dbReference type="InterPro" id="IPR010730">
    <property type="entry name" value="HET"/>
</dbReference>
<feature type="domain" description="Heterokaryon incompatibility" evidence="1">
    <location>
        <begin position="73"/>
        <end position="212"/>
    </location>
</feature>
<dbReference type="InterPro" id="IPR052895">
    <property type="entry name" value="HetReg/Transcr_Mod"/>
</dbReference>
<evidence type="ECO:0000313" key="2">
    <source>
        <dbReference type="EMBL" id="KAF7672811.1"/>
    </source>
</evidence>
<dbReference type="AlphaFoldDB" id="A0A8H7ECC7"/>
<evidence type="ECO:0000259" key="1">
    <source>
        <dbReference type="Pfam" id="PF06985"/>
    </source>
</evidence>
<dbReference type="Pfam" id="PF06985">
    <property type="entry name" value="HET"/>
    <property type="match status" value="1"/>
</dbReference>
<dbReference type="EMBL" id="JAAABM010000015">
    <property type="protein sequence ID" value="KAF7672811.1"/>
    <property type="molecule type" value="Genomic_DNA"/>
</dbReference>
<organism evidence="2 3">
    <name type="scientific">Alternaria burnsii</name>
    <dbReference type="NCBI Taxonomy" id="1187904"/>
    <lineage>
        <taxon>Eukaryota</taxon>
        <taxon>Fungi</taxon>
        <taxon>Dikarya</taxon>
        <taxon>Ascomycota</taxon>
        <taxon>Pezizomycotina</taxon>
        <taxon>Dothideomycetes</taxon>
        <taxon>Pleosporomycetidae</taxon>
        <taxon>Pleosporales</taxon>
        <taxon>Pleosporineae</taxon>
        <taxon>Pleosporaceae</taxon>
        <taxon>Alternaria</taxon>
        <taxon>Alternaria sect. Alternaria</taxon>
    </lineage>
</organism>
<sequence length="403" mass="46772">MQDDRTLTFREIHGSSEALLAAVEEVERIALIESNDTSPFCFRLLEFYPRGGSEYDFILTPTHDYERSALSNYLTVSYVWAYEQPLDGTKIPAYRIWDGTNLHKPPRPLRSPSIVFHRVVQFARSQNIRRIWLDQECINQEDPTDIERHLQDMNRIYQFSRLTVAVLSKAVENWAMAVRCLNLGWTSDEQDFELLQYMTQDPWFTRSWTFHEQQCADDVVYLLPIQPSLKSKLAEVAPHVVFDHDAVIDHDMVYYRLASPTKHGKNDPLLQPYFLRHSQGGWMSENIPGTIDTVYKKIQGRYNRVLSDRIQILANVCGLQWKLKTTLLNNPALSFSTSLLVLVMANTWPDLVARAHQYQELEHYLMERSIGMLMQEVTRKKYAQDAAALEWPLVLGLISDSTV</sequence>
<protein>
    <recommendedName>
        <fullName evidence="1">Heterokaryon incompatibility domain-containing protein</fullName>
    </recommendedName>
</protein>
<dbReference type="PANTHER" id="PTHR24148">
    <property type="entry name" value="ANKYRIN REPEAT DOMAIN-CONTAINING PROTEIN 39 HOMOLOG-RELATED"/>
    <property type="match status" value="1"/>
</dbReference>
<dbReference type="Proteomes" id="UP000596902">
    <property type="component" value="Unassembled WGS sequence"/>
</dbReference>
<evidence type="ECO:0000313" key="3">
    <source>
        <dbReference type="Proteomes" id="UP000596902"/>
    </source>
</evidence>
<dbReference type="RefSeq" id="XP_038783161.1">
    <property type="nucleotide sequence ID" value="XM_038934359.1"/>
</dbReference>